<reference evidence="2 3" key="1">
    <citation type="submission" date="2014-05" db="EMBL/GenBank/DDBJ databases">
        <title>Draft Genome Sequence of Kitasatospora cheerisanensis KCTC 2395.</title>
        <authorList>
            <person name="Nam D.H."/>
        </authorList>
    </citation>
    <scope>NUCLEOTIDE SEQUENCE [LARGE SCALE GENOMIC DNA]</scope>
    <source>
        <strain evidence="2 3">KCTC 2395</strain>
    </source>
</reference>
<proteinExistence type="predicted"/>
<name>A0A066YP32_9ACTN</name>
<keyword evidence="3" id="KW-1185">Reference proteome</keyword>
<dbReference type="HOGENOM" id="CLU_2617315_0_0_11"/>
<gene>
    <name evidence="2" type="ORF">KCH_64340</name>
</gene>
<dbReference type="EMBL" id="JNBY01000131">
    <property type="protein sequence ID" value="KDN81714.1"/>
    <property type="molecule type" value="Genomic_DNA"/>
</dbReference>
<dbReference type="Proteomes" id="UP000027178">
    <property type="component" value="Unassembled WGS sequence"/>
</dbReference>
<dbReference type="AlphaFoldDB" id="A0A066YP32"/>
<evidence type="ECO:0000256" key="1">
    <source>
        <dbReference type="SAM" id="MobiDB-lite"/>
    </source>
</evidence>
<organism evidence="2 3">
    <name type="scientific">Kitasatospora cheerisanensis KCTC 2395</name>
    <dbReference type="NCBI Taxonomy" id="1348663"/>
    <lineage>
        <taxon>Bacteria</taxon>
        <taxon>Bacillati</taxon>
        <taxon>Actinomycetota</taxon>
        <taxon>Actinomycetes</taxon>
        <taxon>Kitasatosporales</taxon>
        <taxon>Streptomycetaceae</taxon>
        <taxon>Kitasatospora</taxon>
    </lineage>
</organism>
<evidence type="ECO:0000313" key="3">
    <source>
        <dbReference type="Proteomes" id="UP000027178"/>
    </source>
</evidence>
<evidence type="ECO:0000313" key="2">
    <source>
        <dbReference type="EMBL" id="KDN81714.1"/>
    </source>
</evidence>
<comment type="caution">
    <text evidence="2">The sequence shown here is derived from an EMBL/GenBank/DDBJ whole genome shotgun (WGS) entry which is preliminary data.</text>
</comment>
<accession>A0A066YP32</accession>
<feature type="region of interest" description="Disordered" evidence="1">
    <location>
        <begin position="1"/>
        <end position="24"/>
    </location>
</feature>
<dbReference type="PATRIC" id="fig|1348663.4.peg.6228"/>
<protein>
    <submittedName>
        <fullName evidence="2">Uncharacterized protein</fullName>
    </submittedName>
</protein>
<sequence length="78" mass="8070">MAPDPTGRSPAGTVAAVPPATSPAAPYVDVPDGAPVTCARYGLNDFAGATRPAPGEHRDRLERGLVGPTLLIRRRPAR</sequence>
<feature type="compositionally biased region" description="Low complexity" evidence="1">
    <location>
        <begin position="9"/>
        <end position="24"/>
    </location>
</feature>